<dbReference type="EMBL" id="CT573071">
    <property type="protein sequence ID" value="CAJ73798.1"/>
    <property type="molecule type" value="Genomic_DNA"/>
</dbReference>
<dbReference type="SMART" id="SM00729">
    <property type="entry name" value="Elp3"/>
    <property type="match status" value="1"/>
</dbReference>
<dbReference type="GO" id="GO:0046872">
    <property type="term" value="F:metal ion binding"/>
    <property type="evidence" value="ECO:0007669"/>
    <property type="project" value="UniProtKB-KW"/>
</dbReference>
<evidence type="ECO:0000256" key="2">
    <source>
        <dbReference type="ARBA" id="ARBA00022691"/>
    </source>
</evidence>
<evidence type="ECO:0000313" key="8">
    <source>
        <dbReference type="EMBL" id="CAJ73798.1"/>
    </source>
</evidence>
<dbReference type="GO" id="GO:0003824">
    <property type="term" value="F:catalytic activity"/>
    <property type="evidence" value="ECO:0007669"/>
    <property type="project" value="InterPro"/>
</dbReference>
<dbReference type="RefSeq" id="WP_230405752.1">
    <property type="nucleotide sequence ID" value="NZ_CP049055.1"/>
</dbReference>
<dbReference type="PANTHER" id="PTHR43409">
    <property type="entry name" value="ANAEROBIC MAGNESIUM-PROTOPORPHYRIN IX MONOMETHYL ESTER CYCLASE-RELATED"/>
    <property type="match status" value="1"/>
</dbReference>
<evidence type="ECO:0000313" key="11">
    <source>
        <dbReference type="Proteomes" id="UP000221734"/>
    </source>
</evidence>
<dbReference type="AlphaFoldDB" id="Q1Q1C1"/>
<dbReference type="SUPFAM" id="SSF102114">
    <property type="entry name" value="Radical SAM enzymes"/>
    <property type="match status" value="1"/>
</dbReference>
<evidence type="ECO:0000256" key="4">
    <source>
        <dbReference type="ARBA" id="ARBA00023004"/>
    </source>
</evidence>
<keyword evidence="4" id="KW-0408">Iron</keyword>
<dbReference type="InterPro" id="IPR036724">
    <property type="entry name" value="Cobalamin-bd_sf"/>
</dbReference>
<reference evidence="9 12" key="5">
    <citation type="submission" date="2020-02" db="EMBL/GenBank/DDBJ databases">
        <title>Newly sequenced genome of strain CSTR1 showed variability in Candidatus Kuenenia stuttgartiensis genomes.</title>
        <authorList>
            <person name="Ding C."/>
            <person name="Adrian L."/>
        </authorList>
    </citation>
    <scope>NUCLEOTIDE SEQUENCE [LARGE SCALE GENOMIC DNA]</scope>
    <source>
        <strain evidence="9 12">CSTR1</strain>
    </source>
</reference>
<organism evidence="8">
    <name type="scientific">Kuenenia stuttgartiensis</name>
    <dbReference type="NCBI Taxonomy" id="174633"/>
    <lineage>
        <taxon>Bacteria</taxon>
        <taxon>Pseudomonadati</taxon>
        <taxon>Planctomycetota</taxon>
        <taxon>Candidatus Brocadiia</taxon>
        <taxon>Candidatus Brocadiales</taxon>
        <taxon>Candidatus Brocadiaceae</taxon>
        <taxon>Candidatus Kuenenia</taxon>
    </lineage>
</organism>
<dbReference type="InterPro" id="IPR006638">
    <property type="entry name" value="Elp3/MiaA/NifB-like_rSAM"/>
</dbReference>
<keyword evidence="2" id="KW-0949">S-adenosyl-L-methionine</keyword>
<evidence type="ECO:0000256" key="1">
    <source>
        <dbReference type="ARBA" id="ARBA00001966"/>
    </source>
</evidence>
<reference evidence="8" key="1">
    <citation type="journal article" date="2006" name="Nature">
        <title>Deciphering the evolution and metabolism of an anammox bacterium from a community genome.</title>
        <authorList>
            <person name="Strous M."/>
            <person name="Pelletier E."/>
            <person name="Mangenot S."/>
            <person name="Rattei T."/>
            <person name="Lehner A."/>
            <person name="Taylor M.W."/>
            <person name="Horn M."/>
            <person name="Daims H."/>
            <person name="Bartol-Mavel D."/>
            <person name="Wincker P."/>
            <person name="Barbe V."/>
            <person name="Fonknechten N."/>
            <person name="Vallenet D."/>
            <person name="Segurens B."/>
            <person name="Schenowitz-Truong C."/>
            <person name="Medigue C."/>
            <person name="Collingro A."/>
            <person name="Snel B."/>
            <person name="Dutilh B.E."/>
            <person name="OpDenCamp H.J.M."/>
            <person name="vanDerDrift C."/>
            <person name="Cirpus I."/>
            <person name="vanDePas-Schoonen K.T."/>
            <person name="Harhangi H.R."/>
            <person name="vanNiftrik L."/>
            <person name="Schmid M."/>
            <person name="Keltjens J."/>
            <person name="vanDeVossenberg J."/>
            <person name="Kartal B."/>
            <person name="Meier H."/>
            <person name="Frishman D."/>
            <person name="Huynen M.A."/>
            <person name="Mewes H."/>
            <person name="Weissenbach J."/>
            <person name="Jetten M.S.M."/>
            <person name="Wagner M."/>
            <person name="LePaslier D."/>
        </authorList>
    </citation>
    <scope>NUCLEOTIDE SEQUENCE</scope>
</reference>
<dbReference type="Proteomes" id="UP000221734">
    <property type="component" value="Chromosome Kuenenia_stuttgartiensis_MBR1"/>
</dbReference>
<feature type="domain" description="B12-binding" evidence="6">
    <location>
        <begin position="127"/>
        <end position="268"/>
    </location>
</feature>
<dbReference type="InterPro" id="IPR058240">
    <property type="entry name" value="rSAM_sf"/>
</dbReference>
<keyword evidence="11" id="KW-1185">Reference proteome</keyword>
<evidence type="ECO:0000256" key="3">
    <source>
        <dbReference type="ARBA" id="ARBA00022723"/>
    </source>
</evidence>
<dbReference type="EMBL" id="CP049055">
    <property type="protein sequence ID" value="QII10826.1"/>
    <property type="molecule type" value="Genomic_DNA"/>
</dbReference>
<dbReference type="GO" id="GO:0031419">
    <property type="term" value="F:cobalamin binding"/>
    <property type="evidence" value="ECO:0007669"/>
    <property type="project" value="InterPro"/>
</dbReference>
<dbReference type="SFLD" id="SFLDG01123">
    <property type="entry name" value="methyltransferase_(Class_B)"/>
    <property type="match status" value="1"/>
</dbReference>
<dbReference type="InterPro" id="IPR051198">
    <property type="entry name" value="BchE-like"/>
</dbReference>
<comment type="cofactor">
    <cofactor evidence="1">
        <name>[4Fe-4S] cluster</name>
        <dbReference type="ChEBI" id="CHEBI:49883"/>
    </cofactor>
</comment>
<dbReference type="CDD" id="cd01335">
    <property type="entry name" value="Radical_SAM"/>
    <property type="match status" value="1"/>
</dbReference>
<evidence type="ECO:0000313" key="9">
    <source>
        <dbReference type="EMBL" id="QII10826.1"/>
    </source>
</evidence>
<dbReference type="SFLD" id="SFLDG01082">
    <property type="entry name" value="B12-binding_domain_containing"/>
    <property type="match status" value="1"/>
</dbReference>
<dbReference type="SUPFAM" id="SSF52242">
    <property type="entry name" value="Cobalamin (vitamin B12)-binding domain"/>
    <property type="match status" value="1"/>
</dbReference>
<dbReference type="InterPro" id="IPR023404">
    <property type="entry name" value="rSAM_horseshoe"/>
</dbReference>
<name>Q1Q1C1_KUEST</name>
<dbReference type="InterPro" id="IPR007197">
    <property type="entry name" value="rSAM"/>
</dbReference>
<reference evidence="10" key="4">
    <citation type="submission" date="2017-10" db="EMBL/GenBank/DDBJ databases">
        <authorList>
            <person name="Banno H."/>
            <person name="Chua N.-H."/>
        </authorList>
    </citation>
    <scope>NUCLEOTIDE SEQUENCE [LARGE SCALE GENOMIC DNA]</scope>
    <source>
        <strain evidence="10">Kuenenia_mbr1_ru-nijmegen</strain>
    </source>
</reference>
<keyword evidence="3" id="KW-0479">Metal-binding</keyword>
<sequence length="587" mass="67189">MKVLLLFPPSWHPSQPYLSLPSLTAFLKQNGVSDVIQRDLNIELLDMLLTQKTCGESYNKITDKLRGLEERLINSLNYHEERNALTEAVEALPWFIHQVERAKNILRSDAFYHLDSYMEAVHIVNEALRLMSSLFYPSVMTAVSNTMRFSVYSSNDILQAIHSERENIFLSLYKEYVLSSILEATPKIVGISITNTSQIIPGLTLAKLIKEQNREIHITVGGSVFTKLIEELKKVDSLFTLVDSFIVFEGEHALLELCAQVDGKNDFKKVPNLVYREKGVIKINDNYFSEDLNTLPTPDFKGFPLSLYFTPSLVLPIQTSRGCYYRKCAFCNLHLDHRNFRLRRTDLIMEDIQKLSREYQTKCFFFTDESVPMNKLREISQCLLESRDEIKWMGGVRFEKALTGDVLKKMAEAGCQKLVFGLESYCQRVLDKMKKGTKRDVVKKTLDECLKAGISFHLYVIVGFPTETENEAMETLDFVLNEEYLHSAGYSCLPSLFGMEKDSPIVNNPSEYGLASIRSPIGEDLGLGYLYAVKEGMSPQKAEEMYNYMISKLSGTLCPFPYNYSMADGLLYLVYRNKNNKEEVVLR</sequence>
<evidence type="ECO:0000259" key="6">
    <source>
        <dbReference type="PROSITE" id="PS51332"/>
    </source>
</evidence>
<dbReference type="PROSITE" id="PS51918">
    <property type="entry name" value="RADICAL_SAM"/>
    <property type="match status" value="1"/>
</dbReference>
<dbReference type="PROSITE" id="PS51332">
    <property type="entry name" value="B12_BINDING"/>
    <property type="match status" value="1"/>
</dbReference>
<evidence type="ECO:0000256" key="5">
    <source>
        <dbReference type="ARBA" id="ARBA00023014"/>
    </source>
</evidence>
<evidence type="ECO:0000259" key="7">
    <source>
        <dbReference type="PROSITE" id="PS51918"/>
    </source>
</evidence>
<reference evidence="11" key="3">
    <citation type="submission" date="2017-10" db="EMBL/GenBank/DDBJ databases">
        <authorList>
            <person name="Frank J."/>
        </authorList>
    </citation>
    <scope>NUCLEOTIDE SEQUENCE [LARGE SCALE GENOMIC DNA]</scope>
</reference>
<keyword evidence="5" id="KW-0411">Iron-sulfur</keyword>
<dbReference type="Proteomes" id="UP000501926">
    <property type="component" value="Chromosome"/>
</dbReference>
<accession>Q1Q1C1</accession>
<dbReference type="InterPro" id="IPR006158">
    <property type="entry name" value="Cobalamin-bd"/>
</dbReference>
<dbReference type="Gene3D" id="3.40.50.280">
    <property type="entry name" value="Cobalamin-binding domain"/>
    <property type="match status" value="1"/>
</dbReference>
<protein>
    <submittedName>
        <fullName evidence="8">Uncharacterized protein</fullName>
    </submittedName>
</protein>
<dbReference type="Gene3D" id="3.80.30.20">
    <property type="entry name" value="tm_1862 like domain"/>
    <property type="match status" value="1"/>
</dbReference>
<dbReference type="Pfam" id="PF04055">
    <property type="entry name" value="Radical_SAM"/>
    <property type="match status" value="1"/>
</dbReference>
<dbReference type="EMBL" id="LT934425">
    <property type="protein sequence ID" value="SOH03585.1"/>
    <property type="molecule type" value="Genomic_DNA"/>
</dbReference>
<gene>
    <name evidence="10" type="primary">miaB_2</name>
    <name evidence="9" type="ORF">KsCSTR_14470</name>
    <name evidence="10" type="ORF">KSMBR1_1082</name>
    <name evidence="8" type="ORF">kuste3043</name>
</gene>
<dbReference type="GO" id="GO:0051539">
    <property type="term" value="F:4 iron, 4 sulfur cluster binding"/>
    <property type="evidence" value="ECO:0007669"/>
    <property type="project" value="UniProtKB-KW"/>
</dbReference>
<dbReference type="SFLD" id="SFLDS00029">
    <property type="entry name" value="Radical_SAM"/>
    <property type="match status" value="1"/>
</dbReference>
<evidence type="ECO:0000313" key="10">
    <source>
        <dbReference type="EMBL" id="SOH03585.1"/>
    </source>
</evidence>
<proteinExistence type="predicted"/>
<feature type="domain" description="Radical SAM core" evidence="7">
    <location>
        <begin position="309"/>
        <end position="524"/>
    </location>
</feature>
<evidence type="ECO:0000313" key="12">
    <source>
        <dbReference type="Proteomes" id="UP000501926"/>
    </source>
</evidence>
<dbReference type="KEGG" id="kst:KSMBR1_1082"/>
<reference evidence="8" key="2">
    <citation type="submission" date="2006-01" db="EMBL/GenBank/DDBJ databases">
        <authorList>
            <person name="Genoscope"/>
        </authorList>
    </citation>
    <scope>NUCLEOTIDE SEQUENCE</scope>
</reference>
<dbReference type="InterPro" id="IPR034466">
    <property type="entry name" value="Methyltransferase_Class_B"/>
</dbReference>